<keyword evidence="2" id="KW-0106">Calcium</keyword>
<dbReference type="GO" id="GO:0046928">
    <property type="term" value="P:regulation of neurotransmitter secretion"/>
    <property type="evidence" value="ECO:0007669"/>
    <property type="project" value="TreeGrafter"/>
</dbReference>
<evidence type="ECO:0000256" key="2">
    <source>
        <dbReference type="ARBA" id="ARBA00022837"/>
    </source>
</evidence>
<name>A0A7R8CSW6_LEPSM</name>
<dbReference type="Gene3D" id="2.60.40.150">
    <property type="entry name" value="C2 domain"/>
    <property type="match status" value="3"/>
</dbReference>
<dbReference type="PANTHER" id="PTHR45911">
    <property type="entry name" value="C2 DOMAIN-CONTAINING PROTEIN"/>
    <property type="match status" value="1"/>
</dbReference>
<dbReference type="PRINTS" id="PR00360">
    <property type="entry name" value="C2DOMAIN"/>
</dbReference>
<dbReference type="Proteomes" id="UP000675881">
    <property type="component" value="Chromosome 4"/>
</dbReference>
<dbReference type="SUPFAM" id="SSF49562">
    <property type="entry name" value="C2 domain (Calcium/lipid-binding domain, CaLB)"/>
    <property type="match status" value="3"/>
</dbReference>
<gene>
    <name evidence="6" type="ORF">LSAA_8402</name>
</gene>
<evidence type="ECO:0000256" key="3">
    <source>
        <dbReference type="SAM" id="MobiDB-lite"/>
    </source>
</evidence>
<sequence length="850" mass="97448">MKRMSIKNLLLGQSQSEVPVLSKTKILGTSKETPKDSEDKIKEGHEKNKDETTPSKKEEEEQEPLIKEGVQELSFEHSVPTEPIEKSTSKESNMEEKSSSMEGKEAVSNENTINSEDVILSTEERKKILRKYHFFKIDVVMLSGQNLLAMDRRGTSDPYVRCIQGAERLFQTKYIAKTVNPEWNETFICHTDNPFKPLMLQVYDHDVVGSDQFMGEAKVDLTNLQIKHPLDLTLPLKDGSNEDLIKKNKKRNPLGSIVLNLVMCPLTKEEMNEHIIALSSPRKTGMNRSLSTISNSSHSSKEGFHWAKLSKNTDGLNESNLQILKAEKLGKGTKASPVWNSVLNVVVVQARGLEIPSDAEKIRSKPMVGTVNPKWRESFNFNMYDDVENEMEVTLWHNVAGGKDSFLGRVKIDLTEFDIERNNNFWRNVSDGQGRVHFILSISATTNTDSPSNLVNWEEELDNLKKEWKDQYTITRSLKDIKDVGHCMVKVLRAQGIASSDLSGKSDPFCTVELCNVRYATHTEFRTLNPIWQKVYQFDVKDIHDVLEVTVYHDNKDHKYEFLGKVAIPLLKIRNNDRKCSSCFFVYNKFRASIRTFNPKQLKYIDKSDIKLKHSTFMRNVTRIKLVLANMKPELFISELKKILSWQCKWKSLLVLIGFELFVYYFEIWMLPVILIIPMIKNFAALSIMGGWQGGPELEIEEDDEEDVNSTTGADAEKKSIKERMQAMQEITLMIQNVLGIVAHVLESIGNVFNFSVPFLTWLLFVVLCIGTTLLYYVPLRYIIMIWGANKISKKYFRPDLVDNNELADFISHVPDNEMLKSYRELPSIEEKERKKLNSSRALIADSDII</sequence>
<accession>A0A7R8CSW6</accession>
<keyword evidence="1" id="KW-0479">Metal-binding</keyword>
<feature type="transmembrane region" description="Helical" evidence="4">
    <location>
        <begin position="731"/>
        <end position="753"/>
    </location>
</feature>
<dbReference type="OrthoDB" id="5973539at2759"/>
<feature type="region of interest" description="Disordered" evidence="3">
    <location>
        <begin position="1"/>
        <end position="110"/>
    </location>
</feature>
<dbReference type="AlphaFoldDB" id="A0A7R8CSW6"/>
<feature type="domain" description="C2" evidence="5">
    <location>
        <begin position="114"/>
        <end position="234"/>
    </location>
</feature>
<feature type="transmembrane region" description="Helical" evidence="4">
    <location>
        <begin position="759"/>
        <end position="778"/>
    </location>
</feature>
<evidence type="ECO:0000313" key="7">
    <source>
        <dbReference type="Proteomes" id="UP000675881"/>
    </source>
</evidence>
<dbReference type="InterPro" id="IPR000008">
    <property type="entry name" value="C2_dom"/>
</dbReference>
<keyword evidence="4" id="KW-0472">Membrane</keyword>
<feature type="compositionally biased region" description="Basic and acidic residues" evidence="3">
    <location>
        <begin position="83"/>
        <end position="107"/>
    </location>
</feature>
<feature type="transmembrane region" description="Helical" evidence="4">
    <location>
        <begin position="653"/>
        <end position="677"/>
    </location>
</feature>
<keyword evidence="4" id="KW-1133">Transmembrane helix</keyword>
<dbReference type="PROSITE" id="PS50004">
    <property type="entry name" value="C2"/>
    <property type="match status" value="3"/>
</dbReference>
<organism evidence="6 7">
    <name type="scientific">Lepeophtheirus salmonis</name>
    <name type="common">Salmon louse</name>
    <name type="synonym">Caligus salmonis</name>
    <dbReference type="NCBI Taxonomy" id="72036"/>
    <lineage>
        <taxon>Eukaryota</taxon>
        <taxon>Metazoa</taxon>
        <taxon>Ecdysozoa</taxon>
        <taxon>Arthropoda</taxon>
        <taxon>Crustacea</taxon>
        <taxon>Multicrustacea</taxon>
        <taxon>Hexanauplia</taxon>
        <taxon>Copepoda</taxon>
        <taxon>Siphonostomatoida</taxon>
        <taxon>Caligidae</taxon>
        <taxon>Lepeophtheirus</taxon>
    </lineage>
</organism>
<feature type="domain" description="C2" evidence="5">
    <location>
        <begin position="470"/>
        <end position="584"/>
    </location>
</feature>
<dbReference type="PANTHER" id="PTHR45911:SF4">
    <property type="entry name" value="MULTIPLE C2 AND TRANSMEMBRANE DOMAIN-CONTAINING PROTEIN"/>
    <property type="match status" value="1"/>
</dbReference>
<dbReference type="Pfam" id="PF00168">
    <property type="entry name" value="C2"/>
    <property type="match status" value="3"/>
</dbReference>
<dbReference type="GO" id="GO:0005509">
    <property type="term" value="F:calcium ion binding"/>
    <property type="evidence" value="ECO:0007669"/>
    <property type="project" value="TreeGrafter"/>
</dbReference>
<evidence type="ECO:0000313" key="6">
    <source>
        <dbReference type="EMBL" id="CAF2918802.1"/>
    </source>
</evidence>
<dbReference type="EMBL" id="HG994583">
    <property type="protein sequence ID" value="CAF2918802.1"/>
    <property type="molecule type" value="Genomic_DNA"/>
</dbReference>
<dbReference type="InterPro" id="IPR035892">
    <property type="entry name" value="C2_domain_sf"/>
</dbReference>
<dbReference type="SMART" id="SM00239">
    <property type="entry name" value="C2"/>
    <property type="match status" value="3"/>
</dbReference>
<evidence type="ECO:0000256" key="1">
    <source>
        <dbReference type="ARBA" id="ARBA00022723"/>
    </source>
</evidence>
<dbReference type="GO" id="GO:0030672">
    <property type="term" value="C:synaptic vesicle membrane"/>
    <property type="evidence" value="ECO:0007669"/>
    <property type="project" value="TreeGrafter"/>
</dbReference>
<reference evidence="6" key="1">
    <citation type="submission" date="2021-02" db="EMBL/GenBank/DDBJ databases">
        <authorList>
            <person name="Bekaert M."/>
        </authorList>
    </citation>
    <scope>NUCLEOTIDE SEQUENCE</scope>
    <source>
        <strain evidence="6">IoA-00</strain>
    </source>
</reference>
<protein>
    <submittedName>
        <fullName evidence="6">(salmon louse) hypothetical protein</fullName>
    </submittedName>
</protein>
<evidence type="ECO:0000256" key="4">
    <source>
        <dbReference type="SAM" id="Phobius"/>
    </source>
</evidence>
<feature type="domain" description="C2" evidence="5">
    <location>
        <begin position="300"/>
        <end position="427"/>
    </location>
</feature>
<proteinExistence type="predicted"/>
<evidence type="ECO:0000259" key="5">
    <source>
        <dbReference type="PROSITE" id="PS50004"/>
    </source>
</evidence>
<keyword evidence="7" id="KW-1185">Reference proteome</keyword>
<feature type="compositionally biased region" description="Basic and acidic residues" evidence="3">
    <location>
        <begin position="32"/>
        <end position="70"/>
    </location>
</feature>
<keyword evidence="4" id="KW-0812">Transmembrane</keyword>